<accession>A0A8T2KW47</accession>
<comment type="caution">
    <text evidence="1">The sequence shown here is derived from an EMBL/GenBank/DDBJ whole genome shotgun (WGS) entry which is preliminary data.</text>
</comment>
<dbReference type="EMBL" id="JAICCE010000022">
    <property type="protein sequence ID" value="KAG9261932.1"/>
    <property type="molecule type" value="Genomic_DNA"/>
</dbReference>
<organism evidence="1 2">
    <name type="scientific">Astyanax mexicanus</name>
    <name type="common">Blind cave fish</name>
    <name type="synonym">Astyanax fasciatus mexicanus</name>
    <dbReference type="NCBI Taxonomy" id="7994"/>
    <lineage>
        <taxon>Eukaryota</taxon>
        <taxon>Metazoa</taxon>
        <taxon>Chordata</taxon>
        <taxon>Craniata</taxon>
        <taxon>Vertebrata</taxon>
        <taxon>Euteleostomi</taxon>
        <taxon>Actinopterygii</taxon>
        <taxon>Neopterygii</taxon>
        <taxon>Teleostei</taxon>
        <taxon>Ostariophysi</taxon>
        <taxon>Characiformes</taxon>
        <taxon>Characoidei</taxon>
        <taxon>Acestrorhamphidae</taxon>
        <taxon>Acestrorhamphinae</taxon>
        <taxon>Astyanax</taxon>
    </lineage>
</organism>
<dbReference type="AlphaFoldDB" id="A0A8T2KW47"/>
<evidence type="ECO:0000313" key="2">
    <source>
        <dbReference type="Proteomes" id="UP000752171"/>
    </source>
</evidence>
<evidence type="ECO:0000313" key="1">
    <source>
        <dbReference type="EMBL" id="KAG9261932.1"/>
    </source>
</evidence>
<reference evidence="1 2" key="1">
    <citation type="submission" date="2021-07" db="EMBL/GenBank/DDBJ databases">
        <authorList>
            <person name="Imarazene B."/>
            <person name="Zahm M."/>
            <person name="Klopp C."/>
            <person name="Cabau C."/>
            <person name="Beille S."/>
            <person name="Jouanno E."/>
            <person name="Castinel A."/>
            <person name="Lluch J."/>
            <person name="Gil L."/>
            <person name="Kuchtly C."/>
            <person name="Lopez Roques C."/>
            <person name="Donnadieu C."/>
            <person name="Parrinello H."/>
            <person name="Journot L."/>
            <person name="Du K."/>
            <person name="Schartl M."/>
            <person name="Retaux S."/>
            <person name="Guiguen Y."/>
        </authorList>
    </citation>
    <scope>NUCLEOTIDE SEQUENCE [LARGE SCALE GENOMIC DNA]</scope>
    <source>
        <strain evidence="1">Pach_M1</strain>
        <tissue evidence="1">Testis</tissue>
    </source>
</reference>
<dbReference type="Proteomes" id="UP000752171">
    <property type="component" value="Unassembled WGS sequence"/>
</dbReference>
<proteinExistence type="predicted"/>
<protein>
    <submittedName>
        <fullName evidence="1">Uncharacterized protein</fullName>
    </submittedName>
</protein>
<gene>
    <name evidence="1" type="ORF">AMEX_G25547</name>
</gene>
<sequence>MGWRRLFGVYTLEAECDVPEDSSCCTSPFNPVNVMDSDVEDDGRQACDGEVLEPAPELQCQEARTTDLAPTLHQEPSSIQGDTTVHFLKMRGWLQFFCCCFPVRRTRRVADSSREAWA</sequence>
<name>A0A8T2KW47_ASTMX</name>